<dbReference type="PANTHER" id="PTHR42978">
    <property type="entry name" value="QUORUM-QUENCHING LACTONASE YTNP-RELATED-RELATED"/>
    <property type="match status" value="1"/>
</dbReference>
<keyword evidence="4" id="KW-0378">Hydrolase</keyword>
<evidence type="ECO:0000256" key="1">
    <source>
        <dbReference type="ARBA" id="ARBA00001947"/>
    </source>
</evidence>
<dbReference type="PANTHER" id="PTHR42978:SF2">
    <property type="entry name" value="102 KBASES UNSTABLE REGION: FROM 1 TO 119443"/>
    <property type="match status" value="1"/>
</dbReference>
<comment type="cofactor">
    <cofactor evidence="1">
        <name>Zn(2+)</name>
        <dbReference type="ChEBI" id="CHEBI:29105"/>
    </cofactor>
</comment>
<sequence length="253" mass="27928">MKMHILSGGRLRMRKAIYYPDAAAEETLELPVSCILLRHSKGNVLFDTGCHPDIGKDPTSRWGGMARFMTPIMAENDHLLTSLACIGLSPDDISHVVCSHLHTDHCGCNQFFTKAKILIHPAELAAARAPDGVKMGYLPTDWDHPLQVELVGEGHDVFGDGRIRLLHLPGHTPGAMGALVRLDRDGLFLLASDTASVKANLDDNFAPKNTWSVEKCLESYARIRDIRQAGATVIYGHDDAQWRTLRRGSDHYA</sequence>
<name>A0ABV7UDK9_9HYPH</name>
<evidence type="ECO:0000313" key="7">
    <source>
        <dbReference type="EMBL" id="MFC3636706.1"/>
    </source>
</evidence>
<protein>
    <submittedName>
        <fullName evidence="7">N-acyl homoserine lactonase family protein</fullName>
    </submittedName>
</protein>
<comment type="similarity">
    <text evidence="2">Belongs to the metallo-beta-lactamase superfamily.</text>
</comment>
<evidence type="ECO:0000313" key="8">
    <source>
        <dbReference type="Proteomes" id="UP001595704"/>
    </source>
</evidence>
<dbReference type="RefSeq" id="WP_191319991.1">
    <property type="nucleotide sequence ID" value="NZ_BNCG01000012.1"/>
</dbReference>
<evidence type="ECO:0000256" key="2">
    <source>
        <dbReference type="ARBA" id="ARBA00007749"/>
    </source>
</evidence>
<proteinExistence type="inferred from homology"/>
<keyword evidence="5" id="KW-0862">Zinc</keyword>
<gene>
    <name evidence="7" type="ORF">ACFONL_04800</name>
</gene>
<dbReference type="Gene3D" id="3.60.15.10">
    <property type="entry name" value="Ribonuclease Z/Hydroxyacylglutathione hydrolase-like"/>
    <property type="match status" value="1"/>
</dbReference>
<dbReference type="EMBL" id="JBHRYC010000024">
    <property type="protein sequence ID" value="MFC3636706.1"/>
    <property type="molecule type" value="Genomic_DNA"/>
</dbReference>
<dbReference type="SUPFAM" id="SSF56281">
    <property type="entry name" value="Metallo-hydrolase/oxidoreductase"/>
    <property type="match status" value="1"/>
</dbReference>
<keyword evidence="8" id="KW-1185">Reference proteome</keyword>
<evidence type="ECO:0000259" key="6">
    <source>
        <dbReference type="SMART" id="SM00849"/>
    </source>
</evidence>
<evidence type="ECO:0000256" key="3">
    <source>
        <dbReference type="ARBA" id="ARBA00022723"/>
    </source>
</evidence>
<dbReference type="SMART" id="SM00849">
    <property type="entry name" value="Lactamase_B"/>
    <property type="match status" value="1"/>
</dbReference>
<accession>A0ABV7UDK9</accession>
<keyword evidence="3" id="KW-0479">Metal-binding</keyword>
<comment type="caution">
    <text evidence="7">The sequence shown here is derived from an EMBL/GenBank/DDBJ whole genome shotgun (WGS) entry which is preliminary data.</text>
</comment>
<dbReference type="InterPro" id="IPR051013">
    <property type="entry name" value="MBL_superfamily_lactonases"/>
</dbReference>
<dbReference type="InterPro" id="IPR036866">
    <property type="entry name" value="RibonucZ/Hydroxyglut_hydro"/>
</dbReference>
<dbReference type="CDD" id="cd07729">
    <property type="entry name" value="AHL_lactonase_MBL-fold"/>
    <property type="match status" value="1"/>
</dbReference>
<evidence type="ECO:0000256" key="4">
    <source>
        <dbReference type="ARBA" id="ARBA00022801"/>
    </source>
</evidence>
<dbReference type="Pfam" id="PF00753">
    <property type="entry name" value="Lactamase_B"/>
    <property type="match status" value="1"/>
</dbReference>
<organism evidence="7 8">
    <name type="scientific">Camelimonas fluminis</name>
    <dbReference type="NCBI Taxonomy" id="1576911"/>
    <lineage>
        <taxon>Bacteria</taxon>
        <taxon>Pseudomonadati</taxon>
        <taxon>Pseudomonadota</taxon>
        <taxon>Alphaproteobacteria</taxon>
        <taxon>Hyphomicrobiales</taxon>
        <taxon>Chelatococcaceae</taxon>
        <taxon>Camelimonas</taxon>
    </lineage>
</organism>
<reference evidence="8" key="1">
    <citation type="journal article" date="2019" name="Int. J. Syst. Evol. Microbiol.">
        <title>The Global Catalogue of Microorganisms (GCM) 10K type strain sequencing project: providing services to taxonomists for standard genome sequencing and annotation.</title>
        <authorList>
            <consortium name="The Broad Institute Genomics Platform"/>
            <consortium name="The Broad Institute Genome Sequencing Center for Infectious Disease"/>
            <person name="Wu L."/>
            <person name="Ma J."/>
        </authorList>
    </citation>
    <scope>NUCLEOTIDE SEQUENCE [LARGE SCALE GENOMIC DNA]</scope>
    <source>
        <strain evidence="8">KCTC 42282</strain>
    </source>
</reference>
<dbReference type="InterPro" id="IPR001279">
    <property type="entry name" value="Metallo-B-lactamas"/>
</dbReference>
<dbReference type="Proteomes" id="UP001595704">
    <property type="component" value="Unassembled WGS sequence"/>
</dbReference>
<evidence type="ECO:0000256" key="5">
    <source>
        <dbReference type="ARBA" id="ARBA00022833"/>
    </source>
</evidence>
<feature type="domain" description="Metallo-beta-lactamase" evidence="6">
    <location>
        <begin position="31"/>
        <end position="237"/>
    </location>
</feature>